<dbReference type="GO" id="GO:0000502">
    <property type="term" value="C:proteasome complex"/>
    <property type="evidence" value="ECO:0007669"/>
    <property type="project" value="UniProtKB-KW"/>
</dbReference>
<dbReference type="PhylomeDB" id="T1IYX6"/>
<name>T1IYX6_STRMM</name>
<evidence type="ECO:0000256" key="4">
    <source>
        <dbReference type="ARBA" id="ARBA00038321"/>
    </source>
</evidence>
<dbReference type="Gene3D" id="2.130.10.10">
    <property type="entry name" value="YVTN repeat-like/Quinoprotein amine dehydrogenase"/>
    <property type="match status" value="2"/>
</dbReference>
<protein>
    <submittedName>
        <fullName evidence="6">Uncharacterized protein</fullName>
    </submittedName>
</protein>
<proteinExistence type="inferred from homology"/>
<accession>T1IYX6</accession>
<dbReference type="PANTHER" id="PTHR19857:SF19">
    <property type="entry name" value="26S PROTEASOME REGULATORY SUBUNIT RPN14"/>
    <property type="match status" value="1"/>
</dbReference>
<dbReference type="Proteomes" id="UP000014500">
    <property type="component" value="Unassembled WGS sequence"/>
</dbReference>
<keyword evidence="7" id="KW-1185">Reference proteome</keyword>
<evidence type="ECO:0000313" key="6">
    <source>
        <dbReference type="EnsemblMetazoa" id="SMAR006444-PA"/>
    </source>
</evidence>
<dbReference type="SUPFAM" id="SSF50978">
    <property type="entry name" value="WD40 repeat-like"/>
    <property type="match status" value="1"/>
</dbReference>
<comment type="similarity">
    <text evidence="4">Belongs to the WD repeat PAAF1/RPN14 family.</text>
</comment>
<keyword evidence="2" id="KW-0677">Repeat</keyword>
<reference evidence="6" key="2">
    <citation type="submission" date="2015-02" db="UniProtKB">
        <authorList>
            <consortium name="EnsemblMetazoa"/>
        </authorList>
    </citation>
    <scope>IDENTIFICATION</scope>
</reference>
<feature type="repeat" description="WD" evidence="5">
    <location>
        <begin position="141"/>
        <end position="182"/>
    </location>
</feature>
<dbReference type="InterPro" id="IPR015943">
    <property type="entry name" value="WD40/YVTN_repeat-like_dom_sf"/>
</dbReference>
<dbReference type="PROSITE" id="PS50082">
    <property type="entry name" value="WD_REPEATS_2"/>
    <property type="match status" value="2"/>
</dbReference>
<evidence type="ECO:0000256" key="2">
    <source>
        <dbReference type="ARBA" id="ARBA00022737"/>
    </source>
</evidence>
<dbReference type="EMBL" id="JH431701">
    <property type="status" value="NOT_ANNOTATED_CDS"/>
    <property type="molecule type" value="Genomic_DNA"/>
</dbReference>
<reference evidence="7" key="1">
    <citation type="submission" date="2011-05" db="EMBL/GenBank/DDBJ databases">
        <authorList>
            <person name="Richards S.R."/>
            <person name="Qu J."/>
            <person name="Jiang H."/>
            <person name="Jhangiani S.N."/>
            <person name="Agravi P."/>
            <person name="Goodspeed R."/>
            <person name="Gross S."/>
            <person name="Mandapat C."/>
            <person name="Jackson L."/>
            <person name="Mathew T."/>
            <person name="Pu L."/>
            <person name="Thornton R."/>
            <person name="Saada N."/>
            <person name="Wilczek-Boney K.B."/>
            <person name="Lee S."/>
            <person name="Kovar C."/>
            <person name="Wu Y."/>
            <person name="Scherer S.E."/>
            <person name="Worley K.C."/>
            <person name="Muzny D.M."/>
            <person name="Gibbs R."/>
        </authorList>
    </citation>
    <scope>NUCLEOTIDE SEQUENCE</scope>
    <source>
        <strain evidence="7">Brora</strain>
    </source>
</reference>
<dbReference type="SMART" id="SM00320">
    <property type="entry name" value="WD40"/>
    <property type="match status" value="4"/>
</dbReference>
<feature type="repeat" description="WD" evidence="5">
    <location>
        <begin position="99"/>
        <end position="140"/>
    </location>
</feature>
<evidence type="ECO:0000256" key="5">
    <source>
        <dbReference type="PROSITE-ProRule" id="PRU00221"/>
    </source>
</evidence>
<dbReference type="eggNOG" id="KOG0266">
    <property type="taxonomic scope" value="Eukaryota"/>
</dbReference>
<organism evidence="6 7">
    <name type="scientific">Strigamia maritima</name>
    <name type="common">European centipede</name>
    <name type="synonym">Geophilus maritimus</name>
    <dbReference type="NCBI Taxonomy" id="126957"/>
    <lineage>
        <taxon>Eukaryota</taxon>
        <taxon>Metazoa</taxon>
        <taxon>Ecdysozoa</taxon>
        <taxon>Arthropoda</taxon>
        <taxon>Myriapoda</taxon>
        <taxon>Chilopoda</taxon>
        <taxon>Pleurostigmophora</taxon>
        <taxon>Geophilomorpha</taxon>
        <taxon>Linotaeniidae</taxon>
        <taxon>Strigamia</taxon>
    </lineage>
</organism>
<dbReference type="InterPro" id="IPR036322">
    <property type="entry name" value="WD40_repeat_dom_sf"/>
</dbReference>
<dbReference type="Pfam" id="PF00400">
    <property type="entry name" value="WD40"/>
    <property type="match status" value="2"/>
</dbReference>
<dbReference type="InterPro" id="IPR051179">
    <property type="entry name" value="WD_repeat_multifunction"/>
</dbReference>
<dbReference type="PROSITE" id="PS50294">
    <property type="entry name" value="WD_REPEATS_REGION"/>
    <property type="match status" value="2"/>
</dbReference>
<dbReference type="InterPro" id="IPR001680">
    <property type="entry name" value="WD40_rpt"/>
</dbReference>
<keyword evidence="1 5" id="KW-0853">WD repeat</keyword>
<evidence type="ECO:0000256" key="1">
    <source>
        <dbReference type="ARBA" id="ARBA00022574"/>
    </source>
</evidence>
<sequence>HPGRHGELRTVGLSSDGVPYVTASEGFQVTSVNKKKLTVTHQDPNCMATFYAPKNAFQDIHLHSIVSLDVTKGGLGVSVCAKNKLKIWDVQRGIIRRELLGHVGDVYSCRFFPSGLVILSAGADMQLKIWSAETGQCPVTMTGHTAAILDTAIVDKGRNVISVSRDGSAKLWDCGNSACLTTLIQLNNTINGCYLGCPETGLGHLSNEEPENSREVGTNGKLLLLACEDNCFRGVCVRSRQNIFTHPCEAPVNACCQVNSLQTVFGCQNGEIKLLDLRNTRDTVDTWLHSAASILSIIPLNEGFVCSKLDGSCMYYSPKLDNSWQLSGPDCDPVYKIAFDETHLYTCCRDGIIRKYEVKN</sequence>
<dbReference type="PANTHER" id="PTHR19857">
    <property type="entry name" value="MITOCHONDRIAL DIVISION PROTEIN 1-RELATED"/>
    <property type="match status" value="1"/>
</dbReference>
<evidence type="ECO:0000313" key="7">
    <source>
        <dbReference type="Proteomes" id="UP000014500"/>
    </source>
</evidence>
<dbReference type="OMA" id="CNWNEAL"/>
<evidence type="ECO:0000256" key="3">
    <source>
        <dbReference type="ARBA" id="ARBA00022942"/>
    </source>
</evidence>
<dbReference type="HOGENOM" id="CLU_037051_1_0_1"/>
<dbReference type="AlphaFoldDB" id="T1IYX6"/>
<dbReference type="STRING" id="126957.T1IYX6"/>
<dbReference type="EnsemblMetazoa" id="SMAR006444-RA">
    <property type="protein sequence ID" value="SMAR006444-PA"/>
    <property type="gene ID" value="SMAR006444"/>
</dbReference>
<keyword evidence="3" id="KW-0647">Proteasome</keyword>